<evidence type="ECO:0000313" key="2">
    <source>
        <dbReference type="Proteomes" id="UP000186601"/>
    </source>
</evidence>
<gene>
    <name evidence="1" type="ORF">PHLCEN_2v3345</name>
</gene>
<sequence>MNQAKSLPVTSLHTNDASVTRLLTGTLPVDVKGGKVVGGSQGAAQVFCAGSLPVTSLHINDASVTRLLTGTLPVDVKGGKVVGGSQGAAQVFCAGIAAGAALHQVETAWANLLLQTAKYHDDVLHQTETQLFQVLNMEEAWELNNTKGVNPWTERINHILVPALLGGDKLDKYIHDSTPQFLSILQRSSQLADLTKSTRVHVSKGKEREE</sequence>
<comment type="caution">
    <text evidence="1">The sequence shown here is derived from an EMBL/GenBank/DDBJ whole genome shotgun (WGS) entry which is preliminary data.</text>
</comment>
<proteinExistence type="predicted"/>
<organism evidence="1 2">
    <name type="scientific">Hermanssonia centrifuga</name>
    <dbReference type="NCBI Taxonomy" id="98765"/>
    <lineage>
        <taxon>Eukaryota</taxon>
        <taxon>Fungi</taxon>
        <taxon>Dikarya</taxon>
        <taxon>Basidiomycota</taxon>
        <taxon>Agaricomycotina</taxon>
        <taxon>Agaricomycetes</taxon>
        <taxon>Polyporales</taxon>
        <taxon>Meruliaceae</taxon>
        <taxon>Hermanssonia</taxon>
    </lineage>
</organism>
<accession>A0A2R6QM64</accession>
<dbReference type="EMBL" id="MLYV02000322">
    <property type="protein sequence ID" value="PSS10994.1"/>
    <property type="molecule type" value="Genomic_DNA"/>
</dbReference>
<evidence type="ECO:0000313" key="1">
    <source>
        <dbReference type="EMBL" id="PSS10994.1"/>
    </source>
</evidence>
<protein>
    <submittedName>
        <fullName evidence="1">Uncharacterized protein</fullName>
    </submittedName>
</protein>
<name>A0A2R6QM64_9APHY</name>
<dbReference type="Proteomes" id="UP000186601">
    <property type="component" value="Unassembled WGS sequence"/>
</dbReference>
<reference evidence="1 2" key="1">
    <citation type="submission" date="2018-02" db="EMBL/GenBank/DDBJ databases">
        <title>Genome sequence of the basidiomycete white-rot fungus Phlebia centrifuga.</title>
        <authorList>
            <person name="Granchi Z."/>
            <person name="Peng M."/>
            <person name="de Vries R.P."/>
            <person name="Hilden K."/>
            <person name="Makela M.R."/>
            <person name="Grigoriev I."/>
            <person name="Riley R."/>
        </authorList>
    </citation>
    <scope>NUCLEOTIDE SEQUENCE [LARGE SCALE GENOMIC DNA]</scope>
    <source>
        <strain evidence="1 2">FBCC195</strain>
    </source>
</reference>
<dbReference type="AlphaFoldDB" id="A0A2R6QM64"/>
<keyword evidence="2" id="KW-1185">Reference proteome</keyword>